<dbReference type="Proteomes" id="UP000078561">
    <property type="component" value="Unassembled WGS sequence"/>
</dbReference>
<dbReference type="STRING" id="4829.A0A168MTW8"/>
<dbReference type="InterPro" id="IPR013860">
    <property type="entry name" value="AreA_GATA"/>
</dbReference>
<dbReference type="GO" id="GO:0005634">
    <property type="term" value="C:nucleus"/>
    <property type="evidence" value="ECO:0007669"/>
    <property type="project" value="UniProtKB-SubCell"/>
</dbReference>
<feature type="region of interest" description="Disordered" evidence="9">
    <location>
        <begin position="201"/>
        <end position="225"/>
    </location>
</feature>
<dbReference type="AlphaFoldDB" id="A0A168MTW8"/>
<evidence type="ECO:0000256" key="9">
    <source>
        <dbReference type="SAM" id="MobiDB-lite"/>
    </source>
</evidence>
<dbReference type="Pfam" id="PF00320">
    <property type="entry name" value="GATA"/>
    <property type="match status" value="2"/>
</dbReference>
<evidence type="ECO:0000256" key="7">
    <source>
        <dbReference type="ARBA" id="ARBA00023242"/>
    </source>
</evidence>
<sequence>MAPIALKIKGSDHTFSPFSHIEDGDFFKTWRVCTKVKDSLEHGTRLENLSWRLWFKHNGQRSIERMDLTTSPPIPPPPPPPQQQNDISSEAFILYQYTSDQACDQVVQLKDTWVNSTTDLFEGSNSTNSDYYSMDTTSYNYSTPLIDPLTQNGPPMPTLEDFLDFFPPSYFSHNNKLLSTLPPETLASAERLLSPHPTLVQQQSITQTSTPPVSSSAPPIKSTPSEGQAPICSNCESTSTPIWRRSSTDNLLCNACGLYWKLHKVPRPRYLKAHMKGNWKVDDNNGPAIPLVCTNCATTVTPLWRRDLNGEPLCNACGLYLKLHHEKRPLSMKSNVIKKRQRCDRHPSVKPPGSN</sequence>
<dbReference type="PROSITE" id="PS50114">
    <property type="entry name" value="GATA_ZN_FINGER_2"/>
    <property type="match status" value="2"/>
</dbReference>
<dbReference type="SUPFAM" id="SSF57716">
    <property type="entry name" value="Glucocorticoid receptor-like (DNA-binding domain)"/>
    <property type="match status" value="2"/>
</dbReference>
<dbReference type="EMBL" id="LT552523">
    <property type="protein sequence ID" value="SAL99196.1"/>
    <property type="molecule type" value="Genomic_DNA"/>
</dbReference>
<keyword evidence="5" id="KW-0805">Transcription regulation</keyword>
<comment type="subcellular location">
    <subcellularLocation>
        <location evidence="1">Nucleus</location>
    </subcellularLocation>
</comment>
<keyword evidence="2" id="KW-0479">Metal-binding</keyword>
<feature type="domain" description="GATA-type" evidence="10">
    <location>
        <begin position="226"/>
        <end position="272"/>
    </location>
</feature>
<evidence type="ECO:0000256" key="5">
    <source>
        <dbReference type="ARBA" id="ARBA00023015"/>
    </source>
</evidence>
<dbReference type="PANTHER" id="PTHR10071:SF281">
    <property type="entry name" value="BOX A-BINDING FACTOR-RELATED"/>
    <property type="match status" value="1"/>
</dbReference>
<feature type="region of interest" description="Disordered" evidence="9">
    <location>
        <begin position="66"/>
        <end position="86"/>
    </location>
</feature>
<organism evidence="11">
    <name type="scientific">Absidia glauca</name>
    <name type="common">Pin mould</name>
    <dbReference type="NCBI Taxonomy" id="4829"/>
    <lineage>
        <taxon>Eukaryota</taxon>
        <taxon>Fungi</taxon>
        <taxon>Fungi incertae sedis</taxon>
        <taxon>Mucoromycota</taxon>
        <taxon>Mucoromycotina</taxon>
        <taxon>Mucoromycetes</taxon>
        <taxon>Mucorales</taxon>
        <taxon>Cunninghamellaceae</taxon>
        <taxon>Absidia</taxon>
    </lineage>
</organism>
<evidence type="ECO:0000256" key="1">
    <source>
        <dbReference type="ARBA" id="ARBA00004123"/>
    </source>
</evidence>
<dbReference type="GO" id="GO:0008270">
    <property type="term" value="F:zinc ion binding"/>
    <property type="evidence" value="ECO:0007669"/>
    <property type="project" value="UniProtKB-KW"/>
</dbReference>
<name>A0A168MTW8_ABSGL</name>
<dbReference type="OMA" id="NSCTITP"/>
<keyword evidence="7" id="KW-0539">Nucleus</keyword>
<keyword evidence="4" id="KW-0862">Zinc</keyword>
<feature type="compositionally biased region" description="Pro residues" evidence="9">
    <location>
        <begin position="72"/>
        <end position="82"/>
    </location>
</feature>
<evidence type="ECO:0000259" key="10">
    <source>
        <dbReference type="PROSITE" id="PS50114"/>
    </source>
</evidence>
<dbReference type="GO" id="GO:0000981">
    <property type="term" value="F:DNA-binding transcription factor activity, RNA polymerase II-specific"/>
    <property type="evidence" value="ECO:0007669"/>
    <property type="project" value="TreeGrafter"/>
</dbReference>
<reference evidence="11" key="1">
    <citation type="submission" date="2016-04" db="EMBL/GenBank/DDBJ databases">
        <authorList>
            <person name="Evans L.H."/>
            <person name="Alamgir A."/>
            <person name="Owens N."/>
            <person name="Weber N.D."/>
            <person name="Virtaneva K."/>
            <person name="Barbian K."/>
            <person name="Babar A."/>
            <person name="Rosenke K."/>
        </authorList>
    </citation>
    <scope>NUCLEOTIDE SEQUENCE [LARGE SCALE GENOMIC DNA]</scope>
    <source>
        <strain evidence="11">CBS 101.48</strain>
    </source>
</reference>
<accession>A0A168MTW8</accession>
<dbReference type="PROSITE" id="PS00344">
    <property type="entry name" value="GATA_ZN_FINGER_1"/>
    <property type="match status" value="1"/>
</dbReference>
<evidence type="ECO:0000313" key="12">
    <source>
        <dbReference type="Proteomes" id="UP000078561"/>
    </source>
</evidence>
<dbReference type="InterPro" id="IPR039355">
    <property type="entry name" value="Transcription_factor_GATA"/>
</dbReference>
<dbReference type="InParanoid" id="A0A168MTW8"/>
<keyword evidence="12" id="KW-1185">Reference proteome</keyword>
<keyword evidence="6" id="KW-0804">Transcription</keyword>
<dbReference type="SMART" id="SM00401">
    <property type="entry name" value="ZnF_GATA"/>
    <property type="match status" value="2"/>
</dbReference>
<dbReference type="Pfam" id="PF08550">
    <property type="entry name" value="GATA_AreA"/>
    <property type="match status" value="1"/>
</dbReference>
<feature type="compositionally biased region" description="Low complexity" evidence="9">
    <location>
        <begin position="201"/>
        <end position="220"/>
    </location>
</feature>
<evidence type="ECO:0000256" key="3">
    <source>
        <dbReference type="ARBA" id="ARBA00022771"/>
    </source>
</evidence>
<feature type="region of interest" description="Disordered" evidence="9">
    <location>
        <begin position="334"/>
        <end position="355"/>
    </location>
</feature>
<evidence type="ECO:0000256" key="4">
    <source>
        <dbReference type="ARBA" id="ARBA00022833"/>
    </source>
</evidence>
<evidence type="ECO:0000256" key="2">
    <source>
        <dbReference type="ARBA" id="ARBA00022723"/>
    </source>
</evidence>
<dbReference type="Gene3D" id="3.30.50.10">
    <property type="entry name" value="Erythroid Transcription Factor GATA-1, subunit A"/>
    <property type="match status" value="2"/>
</dbReference>
<dbReference type="OrthoDB" id="515401at2759"/>
<keyword evidence="3 8" id="KW-0863">Zinc-finger</keyword>
<gene>
    <name evidence="11" type="primary">ABSGL_04783.1 scaffold 5911</name>
</gene>
<feature type="domain" description="GATA-type" evidence="10">
    <location>
        <begin position="293"/>
        <end position="340"/>
    </location>
</feature>
<dbReference type="InterPro" id="IPR000679">
    <property type="entry name" value="Znf_GATA"/>
</dbReference>
<dbReference type="GO" id="GO:0000122">
    <property type="term" value="P:negative regulation of transcription by RNA polymerase II"/>
    <property type="evidence" value="ECO:0007669"/>
    <property type="project" value="TreeGrafter"/>
</dbReference>
<dbReference type="GO" id="GO:0000978">
    <property type="term" value="F:RNA polymerase II cis-regulatory region sequence-specific DNA binding"/>
    <property type="evidence" value="ECO:0007669"/>
    <property type="project" value="TreeGrafter"/>
</dbReference>
<protein>
    <recommendedName>
        <fullName evidence="10">GATA-type domain-containing protein</fullName>
    </recommendedName>
</protein>
<evidence type="ECO:0000256" key="8">
    <source>
        <dbReference type="PROSITE-ProRule" id="PRU00094"/>
    </source>
</evidence>
<evidence type="ECO:0000313" key="11">
    <source>
        <dbReference type="EMBL" id="SAL99196.1"/>
    </source>
</evidence>
<dbReference type="CDD" id="cd00202">
    <property type="entry name" value="ZnF_GATA"/>
    <property type="match status" value="2"/>
</dbReference>
<dbReference type="FunFam" id="3.30.50.10:FF:000007">
    <property type="entry name" value="Nitrogen regulatory AreA, N-terminal"/>
    <property type="match status" value="1"/>
</dbReference>
<proteinExistence type="predicted"/>
<dbReference type="GO" id="GO:0045944">
    <property type="term" value="P:positive regulation of transcription by RNA polymerase II"/>
    <property type="evidence" value="ECO:0007669"/>
    <property type="project" value="TreeGrafter"/>
</dbReference>
<dbReference type="InterPro" id="IPR013088">
    <property type="entry name" value="Znf_NHR/GATA"/>
</dbReference>
<dbReference type="PRINTS" id="PR00619">
    <property type="entry name" value="GATAZNFINGER"/>
</dbReference>
<evidence type="ECO:0000256" key="6">
    <source>
        <dbReference type="ARBA" id="ARBA00023163"/>
    </source>
</evidence>
<dbReference type="PANTHER" id="PTHR10071">
    <property type="entry name" value="TRANSCRIPTION FACTOR GATA FAMILY MEMBER"/>
    <property type="match status" value="1"/>
</dbReference>